<dbReference type="EMBL" id="SJPT01000001">
    <property type="protein sequence ID" value="TWU26931.1"/>
    <property type="molecule type" value="Genomic_DNA"/>
</dbReference>
<dbReference type="AlphaFoldDB" id="A0A5C6CU58"/>
<evidence type="ECO:0000313" key="2">
    <source>
        <dbReference type="Proteomes" id="UP000316304"/>
    </source>
</evidence>
<dbReference type="Proteomes" id="UP000316304">
    <property type="component" value="Unassembled WGS sequence"/>
</dbReference>
<organism evidence="1 2">
    <name type="scientific">Novipirellula galeiformis</name>
    <dbReference type="NCBI Taxonomy" id="2528004"/>
    <lineage>
        <taxon>Bacteria</taxon>
        <taxon>Pseudomonadati</taxon>
        <taxon>Planctomycetota</taxon>
        <taxon>Planctomycetia</taxon>
        <taxon>Pirellulales</taxon>
        <taxon>Pirellulaceae</taxon>
        <taxon>Novipirellula</taxon>
    </lineage>
</organism>
<keyword evidence="2" id="KW-1185">Reference proteome</keyword>
<proteinExistence type="predicted"/>
<comment type="caution">
    <text evidence="1">The sequence shown here is derived from an EMBL/GenBank/DDBJ whole genome shotgun (WGS) entry which is preliminary data.</text>
</comment>
<gene>
    <name evidence="1" type="ORF">Pla52o_07870</name>
</gene>
<reference evidence="1 2" key="1">
    <citation type="submission" date="2019-02" db="EMBL/GenBank/DDBJ databases">
        <title>Deep-cultivation of Planctomycetes and their phenomic and genomic characterization uncovers novel biology.</title>
        <authorList>
            <person name="Wiegand S."/>
            <person name="Jogler M."/>
            <person name="Boedeker C."/>
            <person name="Pinto D."/>
            <person name="Vollmers J."/>
            <person name="Rivas-Marin E."/>
            <person name="Kohn T."/>
            <person name="Peeters S.H."/>
            <person name="Heuer A."/>
            <person name="Rast P."/>
            <person name="Oberbeckmann S."/>
            <person name="Bunk B."/>
            <person name="Jeske O."/>
            <person name="Meyerdierks A."/>
            <person name="Storesund J.E."/>
            <person name="Kallscheuer N."/>
            <person name="Luecker S."/>
            <person name="Lage O.M."/>
            <person name="Pohl T."/>
            <person name="Merkel B.J."/>
            <person name="Hornburger P."/>
            <person name="Mueller R.-W."/>
            <person name="Bruemmer F."/>
            <person name="Labrenz M."/>
            <person name="Spormann A.M."/>
            <person name="Op Den Camp H."/>
            <person name="Overmann J."/>
            <person name="Amann R."/>
            <person name="Jetten M.S.M."/>
            <person name="Mascher T."/>
            <person name="Medema M.H."/>
            <person name="Devos D.P."/>
            <person name="Kaster A.-K."/>
            <person name="Ovreas L."/>
            <person name="Rohde M."/>
            <person name="Galperin M.Y."/>
            <person name="Jogler C."/>
        </authorList>
    </citation>
    <scope>NUCLEOTIDE SEQUENCE [LARGE SCALE GENOMIC DNA]</scope>
    <source>
        <strain evidence="1 2">Pla52o</strain>
    </source>
</reference>
<protein>
    <submittedName>
        <fullName evidence="1">Uncharacterized protein</fullName>
    </submittedName>
</protein>
<sequence>MQYAWFGKQDFPWLSCRILRGFESGGCIATRLIRIPVSVLEKDASEGASAAALTCHAQKLYRSGFRNQIPFGDGEPQGGLPHGPKTGVKLGVSQSAQAVGRQSPRRFVAQTSLKQNARRGMKVTLVRA</sequence>
<evidence type="ECO:0000313" key="1">
    <source>
        <dbReference type="EMBL" id="TWU26931.1"/>
    </source>
</evidence>
<accession>A0A5C6CU58</accession>
<name>A0A5C6CU58_9BACT</name>